<dbReference type="EMBL" id="LT854253">
    <property type="protein sequence ID" value="SMR41603.1"/>
    <property type="molecule type" value="Genomic_DNA"/>
</dbReference>
<feature type="compositionally biased region" description="Polar residues" evidence="1">
    <location>
        <begin position="534"/>
        <end position="543"/>
    </location>
</feature>
<feature type="region of interest" description="Disordered" evidence="1">
    <location>
        <begin position="534"/>
        <end position="568"/>
    </location>
</feature>
<dbReference type="PROSITE" id="PS50006">
    <property type="entry name" value="FHA_DOMAIN"/>
    <property type="match status" value="1"/>
</dbReference>
<dbReference type="PANTHER" id="PTHR15715:SF37">
    <property type="entry name" value="LD47843P"/>
    <property type="match status" value="1"/>
</dbReference>
<name>A0A2H1FJU8_ZYMTR</name>
<gene>
    <name evidence="3" type="ORF">ZT1E4_G381</name>
</gene>
<dbReference type="Pfam" id="PF00498">
    <property type="entry name" value="FHA"/>
    <property type="match status" value="1"/>
</dbReference>
<evidence type="ECO:0000313" key="3">
    <source>
        <dbReference type="EMBL" id="SMR41603.1"/>
    </source>
</evidence>
<dbReference type="AlphaFoldDB" id="A0A2H1FJU8"/>
<dbReference type="Proteomes" id="UP000245764">
    <property type="component" value="Chromosome 1"/>
</dbReference>
<evidence type="ECO:0000313" key="4">
    <source>
        <dbReference type="Proteomes" id="UP000245764"/>
    </source>
</evidence>
<feature type="region of interest" description="Disordered" evidence="1">
    <location>
        <begin position="242"/>
        <end position="308"/>
    </location>
</feature>
<feature type="domain" description="FHA" evidence="2">
    <location>
        <begin position="47"/>
        <end position="112"/>
    </location>
</feature>
<feature type="compositionally biased region" description="Low complexity" evidence="1">
    <location>
        <begin position="394"/>
        <end position="405"/>
    </location>
</feature>
<feature type="compositionally biased region" description="Acidic residues" evidence="1">
    <location>
        <begin position="242"/>
        <end position="251"/>
    </location>
</feature>
<feature type="region of interest" description="Disordered" evidence="1">
    <location>
        <begin position="151"/>
        <end position="206"/>
    </location>
</feature>
<feature type="compositionally biased region" description="Acidic residues" evidence="1">
    <location>
        <begin position="283"/>
        <end position="294"/>
    </location>
</feature>
<feature type="region of interest" description="Disordered" evidence="1">
    <location>
        <begin position="326"/>
        <end position="437"/>
    </location>
</feature>
<dbReference type="SUPFAM" id="SSF49879">
    <property type="entry name" value="SMAD/FHA domain"/>
    <property type="match status" value="1"/>
</dbReference>
<accession>A0A2H1FJU8</accession>
<feature type="compositionally biased region" description="Acidic residues" evidence="1">
    <location>
        <begin position="326"/>
        <end position="346"/>
    </location>
</feature>
<protein>
    <recommendedName>
        <fullName evidence="2">FHA domain-containing protein</fullName>
    </recommendedName>
</protein>
<evidence type="ECO:0000256" key="1">
    <source>
        <dbReference type="SAM" id="MobiDB-lite"/>
    </source>
</evidence>
<feature type="compositionally biased region" description="Acidic residues" evidence="1">
    <location>
        <begin position="354"/>
        <end position="365"/>
    </location>
</feature>
<dbReference type="PANTHER" id="PTHR15715">
    <property type="entry name" value="CENTROSOMAL PROTEIN OF 170 KDA"/>
    <property type="match status" value="1"/>
</dbReference>
<dbReference type="GO" id="GO:0005737">
    <property type="term" value="C:cytoplasm"/>
    <property type="evidence" value="ECO:0007669"/>
    <property type="project" value="TreeGrafter"/>
</dbReference>
<dbReference type="InterPro" id="IPR051176">
    <property type="entry name" value="Cent_Immune-Sig_Mod"/>
</dbReference>
<dbReference type="InterPro" id="IPR008984">
    <property type="entry name" value="SMAD_FHA_dom_sf"/>
</dbReference>
<feature type="compositionally biased region" description="Polar residues" evidence="1">
    <location>
        <begin position="152"/>
        <end position="166"/>
    </location>
</feature>
<dbReference type="Gene3D" id="2.60.200.20">
    <property type="match status" value="1"/>
</dbReference>
<sequence>MPPLVLATMTSSSTVPSATNAYSVTVSLQPTSSTDKRIFTLSSGSPRTIGRASRTKIKDLKEAQDNALFDCPVVSRQHAELRATNAWLPSERQITITDRSSMHGTYVNSKRLRPGMPFTLVSGDVIKLGERVTQGEHVHEGVSLVFSRVPSLPQQSTNPTITTSAPVQRGFRVPSVSDASDLESDSMSFVSDQEEEDTSAQTTPEDLKMKLGSQQAPIDLDAGSASPSKVVSRAVSSKIINLDDEDSESDDGFCVPEAVTADGAGVMPPSGQESVGPENQDPVSEDEDQQDDLASDANSKPMAGLNDEELADMGCFALRPLDDVDEVDGFEYEEDDGFDDEEDDGFNDGFSDSSSDDQSDNEEQDRELSPELGRSSFDEDEDEHVDRTETISFAPVASQSQPAAATLQKPRYDPVRSSQPPAETNTERFKSKNYTSRFDIGPTGLYEPLSQFDGLFDPFALRGQPPYEQRSMGGFQPAPQFHFADDPNFSRHYDSHVARPAEAPAPTMKNRISIDELVDNIGMSVPRTTANAAVSMPTASSNTNKRKAEEMTAGEAHPTEPPTKKTTEAPVVHRTGSVVVARASTERAKLNKRRVIQKAALAASKVMAGAALGTVGSIALLSSPLATQLCSWLA</sequence>
<proteinExistence type="predicted"/>
<reference evidence="4" key="1">
    <citation type="submission" date="2017-05" db="EMBL/GenBank/DDBJ databases">
        <authorList>
            <person name="Song R."/>
            <person name="Chenine A.L."/>
            <person name="Ruprecht R.M."/>
        </authorList>
    </citation>
    <scope>NUCLEOTIDE SEQUENCE [LARGE SCALE GENOMIC DNA]</scope>
</reference>
<dbReference type="SMART" id="SM00240">
    <property type="entry name" value="FHA"/>
    <property type="match status" value="1"/>
</dbReference>
<evidence type="ECO:0000259" key="2">
    <source>
        <dbReference type="PROSITE" id="PS50006"/>
    </source>
</evidence>
<organism evidence="3 4">
    <name type="scientific">Zymoseptoria tritici ST99CH_1E4</name>
    <dbReference type="NCBI Taxonomy" id="1276532"/>
    <lineage>
        <taxon>Eukaryota</taxon>
        <taxon>Fungi</taxon>
        <taxon>Dikarya</taxon>
        <taxon>Ascomycota</taxon>
        <taxon>Pezizomycotina</taxon>
        <taxon>Dothideomycetes</taxon>
        <taxon>Dothideomycetidae</taxon>
        <taxon>Mycosphaerellales</taxon>
        <taxon>Mycosphaerellaceae</taxon>
        <taxon>Zymoseptoria</taxon>
    </lineage>
</organism>
<dbReference type="InterPro" id="IPR000253">
    <property type="entry name" value="FHA_dom"/>
</dbReference>